<evidence type="ECO:0000313" key="4">
    <source>
        <dbReference type="EMBL" id="ORY49522.1"/>
    </source>
</evidence>
<feature type="domain" description="BRCT" evidence="3">
    <location>
        <begin position="384"/>
        <end position="450"/>
    </location>
</feature>
<evidence type="ECO:0000256" key="2">
    <source>
        <dbReference type="SAM" id="MobiDB-lite"/>
    </source>
</evidence>
<keyword evidence="1" id="KW-0677">Repeat</keyword>
<comment type="caution">
    <text evidence="4">The sequence shown here is derived from an EMBL/GenBank/DDBJ whole genome shotgun (WGS) entry which is preliminary data.</text>
</comment>
<dbReference type="OrthoDB" id="2139602at2759"/>
<keyword evidence="5" id="KW-1185">Reference proteome</keyword>
<feature type="compositionally biased region" description="Acidic residues" evidence="2">
    <location>
        <begin position="224"/>
        <end position="251"/>
    </location>
</feature>
<evidence type="ECO:0000256" key="1">
    <source>
        <dbReference type="ARBA" id="ARBA00022737"/>
    </source>
</evidence>
<dbReference type="CDD" id="cd17748">
    <property type="entry name" value="BRCT_DNA_ligase_like"/>
    <property type="match status" value="5"/>
</dbReference>
<feature type="region of interest" description="Disordered" evidence="2">
    <location>
        <begin position="220"/>
        <end position="259"/>
    </location>
</feature>
<dbReference type="AlphaFoldDB" id="A0A1Y2CR85"/>
<sequence>MPTSLADQHIVFTGTLTTMTRSEASKKAILAGAGSVLSSLSKKATLVVAGSDAGAKLDKASDLGLEVIDEATFTALLSGDKSDSTSVAVESKASDVAPVTPIKTPAKKTAAFSTPSRGVFSSPLTKRERLENTPAPKLDVRSDTVSGKHICFTGALLSFTRSKAARLAERVGATVHSSVTAKVDIVIIGHATGQKLDKAQENGCEIWNEANFLEAIKYDKSADNEEDDDEDEDEDEDDIDGGKDDAEEETAEKDGGADSLKGQKIVFTGTLNLLKRADAAKRATKAGATVLSSLTKACTLVVAGTDAGAKLDKANEQGIEIWDEQRFVDAVGGLDAVASAPATKKAATPKKTKKPVEEEEEEEEEAGDDDMDTEEATAGGASGTGTDSLKGRHVVFTGTLNLLKRADAAKRATKAGATVLSSLTKACTLVVAGADAGAKLDKANEQGIEIWDEQRFVDAVGGLDAVASAPAAKKAATPKKGKKAAEKEEEEDEEAGDDDMDTEEPGNEASGSGSSGDSLKGKNVVFTGTLNLLKRADAAKRATKAGATVLSSLTKACTLVVAGADAGAKLDKANEQGIEIWDEQRFVDAVGGLDAVAGGKASKKRGADDDDDEEEEGGKKKARGRK</sequence>
<dbReference type="SUPFAM" id="SSF52113">
    <property type="entry name" value="BRCT domain"/>
    <property type="match status" value="5"/>
</dbReference>
<name>A0A1Y2CR85_9FUNG</name>
<dbReference type="Pfam" id="PF00533">
    <property type="entry name" value="BRCT"/>
    <property type="match status" value="5"/>
</dbReference>
<dbReference type="Gene3D" id="3.40.50.10190">
    <property type="entry name" value="BRCT domain"/>
    <property type="match status" value="5"/>
</dbReference>
<dbReference type="Proteomes" id="UP000193642">
    <property type="component" value="Unassembled WGS sequence"/>
</dbReference>
<feature type="compositionally biased region" description="Acidic residues" evidence="2">
    <location>
        <begin position="487"/>
        <end position="506"/>
    </location>
</feature>
<gene>
    <name evidence="4" type="ORF">BCR33DRAFT_713825</name>
</gene>
<reference evidence="4 5" key="1">
    <citation type="submission" date="2016-07" db="EMBL/GenBank/DDBJ databases">
        <title>Pervasive Adenine N6-methylation of Active Genes in Fungi.</title>
        <authorList>
            <consortium name="DOE Joint Genome Institute"/>
            <person name="Mondo S.J."/>
            <person name="Dannebaum R.O."/>
            <person name="Kuo R.C."/>
            <person name="Labutti K."/>
            <person name="Haridas S."/>
            <person name="Kuo A."/>
            <person name="Salamov A."/>
            <person name="Ahrendt S.R."/>
            <person name="Lipzen A."/>
            <person name="Sullivan W."/>
            <person name="Andreopoulos W.B."/>
            <person name="Clum A."/>
            <person name="Lindquist E."/>
            <person name="Daum C."/>
            <person name="Ramamoorthy G.K."/>
            <person name="Gryganskyi A."/>
            <person name="Culley D."/>
            <person name="Magnuson J.K."/>
            <person name="James T.Y."/>
            <person name="O'Malley M.A."/>
            <person name="Stajich J.E."/>
            <person name="Spatafora J.W."/>
            <person name="Visel A."/>
            <person name="Grigoriev I.V."/>
        </authorList>
    </citation>
    <scope>NUCLEOTIDE SEQUENCE [LARGE SCALE GENOMIC DNA]</scope>
    <source>
        <strain evidence="4 5">JEL800</strain>
    </source>
</reference>
<dbReference type="PROSITE" id="PS50172">
    <property type="entry name" value="BRCT"/>
    <property type="match status" value="5"/>
</dbReference>
<feature type="domain" description="BRCT" evidence="3">
    <location>
        <begin position="514"/>
        <end position="580"/>
    </location>
</feature>
<feature type="domain" description="BRCT" evidence="3">
    <location>
        <begin position="1"/>
        <end position="70"/>
    </location>
</feature>
<feature type="compositionally biased region" description="Acidic residues" evidence="2">
    <location>
        <begin position="357"/>
        <end position="375"/>
    </location>
</feature>
<proteinExistence type="predicted"/>
<dbReference type="SMART" id="SM00292">
    <property type="entry name" value="BRCT"/>
    <property type="match status" value="5"/>
</dbReference>
<feature type="region of interest" description="Disordered" evidence="2">
    <location>
        <begin position="340"/>
        <end position="390"/>
    </location>
</feature>
<feature type="domain" description="BRCT" evidence="3">
    <location>
        <begin position="140"/>
        <end position="201"/>
    </location>
</feature>
<feature type="region of interest" description="Disordered" evidence="2">
    <location>
        <begin position="468"/>
        <end position="520"/>
    </location>
</feature>
<protein>
    <recommendedName>
        <fullName evidence="3">BRCT domain-containing protein</fullName>
    </recommendedName>
</protein>
<dbReference type="InterPro" id="IPR001357">
    <property type="entry name" value="BRCT_dom"/>
</dbReference>
<organism evidence="4 5">
    <name type="scientific">Rhizoclosmatium globosum</name>
    <dbReference type="NCBI Taxonomy" id="329046"/>
    <lineage>
        <taxon>Eukaryota</taxon>
        <taxon>Fungi</taxon>
        <taxon>Fungi incertae sedis</taxon>
        <taxon>Chytridiomycota</taxon>
        <taxon>Chytridiomycota incertae sedis</taxon>
        <taxon>Chytridiomycetes</taxon>
        <taxon>Chytridiales</taxon>
        <taxon>Chytriomycetaceae</taxon>
        <taxon>Rhizoclosmatium</taxon>
    </lineage>
</organism>
<feature type="compositionally biased region" description="Low complexity" evidence="2">
    <location>
        <begin position="376"/>
        <end position="388"/>
    </location>
</feature>
<evidence type="ECO:0000259" key="3">
    <source>
        <dbReference type="PROSITE" id="PS50172"/>
    </source>
</evidence>
<evidence type="ECO:0000313" key="5">
    <source>
        <dbReference type="Proteomes" id="UP000193642"/>
    </source>
</evidence>
<accession>A0A1Y2CR85</accession>
<dbReference type="PANTHER" id="PTHR13561:SF20">
    <property type="entry name" value="DNA TOPOISOMERASE 2-BINDING PROTEIN 1"/>
    <property type="match status" value="1"/>
</dbReference>
<dbReference type="PANTHER" id="PTHR13561">
    <property type="entry name" value="DNA REPLICATION REGULATOR DPB11-RELATED"/>
    <property type="match status" value="1"/>
</dbReference>
<dbReference type="EMBL" id="MCGO01000009">
    <property type="protein sequence ID" value="ORY49522.1"/>
    <property type="molecule type" value="Genomic_DNA"/>
</dbReference>
<feature type="region of interest" description="Disordered" evidence="2">
    <location>
        <begin position="597"/>
        <end position="626"/>
    </location>
</feature>
<feature type="domain" description="BRCT" evidence="3">
    <location>
        <begin position="255"/>
        <end position="321"/>
    </location>
</feature>
<dbReference type="InterPro" id="IPR036420">
    <property type="entry name" value="BRCT_dom_sf"/>
</dbReference>